<feature type="region of interest" description="Disordered" evidence="1">
    <location>
        <begin position="1"/>
        <end position="24"/>
    </location>
</feature>
<gene>
    <name evidence="2" type="ordered locus">Clocel_2331</name>
</gene>
<reference evidence="2 3" key="1">
    <citation type="submission" date="2010-08" db="EMBL/GenBank/DDBJ databases">
        <title>Complete sequence of Clostridium cellulovorans 743B.</title>
        <authorList>
            <consortium name="US DOE Joint Genome Institute"/>
            <person name="Lucas S."/>
            <person name="Copeland A."/>
            <person name="Lapidus A."/>
            <person name="Cheng J.-F."/>
            <person name="Bruce D."/>
            <person name="Goodwin L."/>
            <person name="Pitluck S."/>
            <person name="Chertkov O."/>
            <person name="Detter J.C."/>
            <person name="Han C."/>
            <person name="Tapia R."/>
            <person name="Land M."/>
            <person name="Hauser L."/>
            <person name="Chang Y.-J."/>
            <person name="Jeffries C."/>
            <person name="Kyrpides N."/>
            <person name="Ivanova N."/>
            <person name="Mikhailova N."/>
            <person name="Hemme C.L."/>
            <person name="Woyke T."/>
        </authorList>
    </citation>
    <scope>NUCLEOTIDE SEQUENCE [LARGE SCALE GENOMIC DNA]</scope>
    <source>
        <strain evidence="3">ATCC 35296 / DSM 3052 / OCM 3 / 743B</strain>
    </source>
</reference>
<dbReference type="EMBL" id="CP002160">
    <property type="protein sequence ID" value="ADL52050.1"/>
    <property type="molecule type" value="Genomic_DNA"/>
</dbReference>
<feature type="compositionally biased region" description="Polar residues" evidence="1">
    <location>
        <begin position="1"/>
        <end position="16"/>
    </location>
</feature>
<dbReference type="HOGENOM" id="CLU_1599831_0_0_9"/>
<dbReference type="AlphaFoldDB" id="D9SP85"/>
<protein>
    <submittedName>
        <fullName evidence="2">Uncharacterized protein</fullName>
    </submittedName>
</protein>
<evidence type="ECO:0000313" key="2">
    <source>
        <dbReference type="EMBL" id="ADL52050.1"/>
    </source>
</evidence>
<dbReference type="KEGG" id="ccb:Clocel_2331"/>
<keyword evidence="3" id="KW-1185">Reference proteome</keyword>
<organism evidence="2 3">
    <name type="scientific">Clostridium cellulovorans (strain ATCC 35296 / DSM 3052 / OCM 3 / 743B)</name>
    <dbReference type="NCBI Taxonomy" id="573061"/>
    <lineage>
        <taxon>Bacteria</taxon>
        <taxon>Bacillati</taxon>
        <taxon>Bacillota</taxon>
        <taxon>Clostridia</taxon>
        <taxon>Eubacteriales</taxon>
        <taxon>Clostridiaceae</taxon>
        <taxon>Clostridium</taxon>
    </lineage>
</organism>
<name>D9SP85_CLOC7</name>
<evidence type="ECO:0000256" key="1">
    <source>
        <dbReference type="SAM" id="MobiDB-lite"/>
    </source>
</evidence>
<dbReference type="STRING" id="573061.Clocel_2331"/>
<dbReference type="RefSeq" id="WP_010075389.1">
    <property type="nucleotide sequence ID" value="NC_014393.1"/>
</dbReference>
<proteinExistence type="predicted"/>
<dbReference type="Proteomes" id="UP000002730">
    <property type="component" value="Chromosome"/>
</dbReference>
<sequence length="165" mass="19378">MVNSIQNNYLINTNKQSSDEKKTKYTAEEESKISAEENAILYEKYKKAGYSKEEFDYVLKNGTTFPPFSAPGSVRRAWRQAKENASPEERAEMKAFTIMFDGFRRDYPNYMSTMNNDTNGYLKMVKDMKSYAEQYNVNGDSQLQLQYKWYTKTLQIFDTELKKFA</sequence>
<evidence type="ECO:0000313" key="3">
    <source>
        <dbReference type="Proteomes" id="UP000002730"/>
    </source>
</evidence>
<dbReference type="eggNOG" id="ENOG50324QZ">
    <property type="taxonomic scope" value="Bacteria"/>
</dbReference>
<dbReference type="OrthoDB" id="1923252at2"/>
<accession>D9SP85</accession>